<accession>A0AAV3Y240</accession>
<dbReference type="AlphaFoldDB" id="A0AAV3Y240"/>
<organism evidence="3 4">
    <name type="scientific">Plakobranchus ocellatus</name>
    <dbReference type="NCBI Taxonomy" id="259542"/>
    <lineage>
        <taxon>Eukaryota</taxon>
        <taxon>Metazoa</taxon>
        <taxon>Spiralia</taxon>
        <taxon>Lophotrochozoa</taxon>
        <taxon>Mollusca</taxon>
        <taxon>Gastropoda</taxon>
        <taxon>Heterobranchia</taxon>
        <taxon>Euthyneura</taxon>
        <taxon>Panpulmonata</taxon>
        <taxon>Sacoglossa</taxon>
        <taxon>Placobranchoidea</taxon>
        <taxon>Plakobranchidae</taxon>
        <taxon>Plakobranchus</taxon>
    </lineage>
</organism>
<sequence length="438" mass="48526">MVSHNDDDGEDDIDDDDDGGGGGGGGGVGGSDGGSDGGVQRTRMLERYDGSFPGARWFEVTPDQSNAVCPLLVRDTGQDSSQSRFRYGSGEEQKESNTEILEIPSRRPRRVEIKVTPKQNGQLHKPQTYNWHQKLHKTRPYLSNGTYLPIVYLRVNILFIIVIEIVSSVYVSIVLLADLTLTCLASGGGGLGREEDSVIDKVTGHLYLVRSDLDGVKRLSKRDVQGIRESQKVRLDLGRRHGSVEMMLSPGTVWTRDSQALRRFGPGIGDVAVDAQVDIEPGCFLSGLLSDKEGAASISLCNGLRGFVQTSEVEYSIEETPPHARSSNRSDSEFPEVTVTMIRPATHTDQNTDSVDEESDSEDIIDTEDEGIGDPDEEEDEGLEDYDEEFEEREIQRLLEEESDFFNETESSEDLAEQRVSLRGKRGEWRCGICHVYK</sequence>
<reference evidence="3 4" key="1">
    <citation type="journal article" date="2021" name="Elife">
        <title>Chloroplast acquisition without the gene transfer in kleptoplastic sea slugs, Plakobranchus ocellatus.</title>
        <authorList>
            <person name="Maeda T."/>
            <person name="Takahashi S."/>
            <person name="Yoshida T."/>
            <person name="Shimamura S."/>
            <person name="Takaki Y."/>
            <person name="Nagai Y."/>
            <person name="Toyoda A."/>
            <person name="Suzuki Y."/>
            <person name="Arimoto A."/>
            <person name="Ishii H."/>
            <person name="Satoh N."/>
            <person name="Nishiyama T."/>
            <person name="Hasebe M."/>
            <person name="Maruyama T."/>
            <person name="Minagawa J."/>
            <person name="Obokata J."/>
            <person name="Shigenobu S."/>
        </authorList>
    </citation>
    <scope>NUCLEOTIDE SEQUENCE [LARGE SCALE GENOMIC DNA]</scope>
</reference>
<proteinExistence type="predicted"/>
<keyword evidence="2" id="KW-0472">Membrane</keyword>
<keyword evidence="2" id="KW-1133">Transmembrane helix</keyword>
<comment type="caution">
    <text evidence="3">The sequence shown here is derived from an EMBL/GenBank/DDBJ whole genome shotgun (WGS) entry which is preliminary data.</text>
</comment>
<evidence type="ECO:0000313" key="4">
    <source>
        <dbReference type="Proteomes" id="UP000735302"/>
    </source>
</evidence>
<feature type="region of interest" description="Disordered" evidence="1">
    <location>
        <begin position="1"/>
        <end position="43"/>
    </location>
</feature>
<evidence type="ECO:0000313" key="3">
    <source>
        <dbReference type="EMBL" id="GFN76949.1"/>
    </source>
</evidence>
<evidence type="ECO:0008006" key="5">
    <source>
        <dbReference type="Google" id="ProtNLM"/>
    </source>
</evidence>
<feature type="transmembrane region" description="Helical" evidence="2">
    <location>
        <begin position="157"/>
        <end position="177"/>
    </location>
</feature>
<dbReference type="Proteomes" id="UP000735302">
    <property type="component" value="Unassembled WGS sequence"/>
</dbReference>
<keyword evidence="4" id="KW-1185">Reference proteome</keyword>
<feature type="compositionally biased region" description="Acidic residues" evidence="1">
    <location>
        <begin position="7"/>
        <end position="19"/>
    </location>
</feature>
<keyword evidence="2" id="KW-0812">Transmembrane</keyword>
<gene>
    <name evidence="3" type="ORF">PoB_000345500</name>
</gene>
<name>A0AAV3Y240_9GAST</name>
<evidence type="ECO:0000256" key="2">
    <source>
        <dbReference type="SAM" id="Phobius"/>
    </source>
</evidence>
<dbReference type="EMBL" id="BLXT01000430">
    <property type="protein sequence ID" value="GFN76949.1"/>
    <property type="molecule type" value="Genomic_DNA"/>
</dbReference>
<feature type="compositionally biased region" description="Acidic residues" evidence="1">
    <location>
        <begin position="354"/>
        <end position="389"/>
    </location>
</feature>
<protein>
    <recommendedName>
        <fullName evidence="5">Peptidase M12B propeptide domain-containing protein</fullName>
    </recommendedName>
</protein>
<feature type="compositionally biased region" description="Gly residues" evidence="1">
    <location>
        <begin position="20"/>
        <end position="37"/>
    </location>
</feature>
<evidence type="ECO:0000256" key="1">
    <source>
        <dbReference type="SAM" id="MobiDB-lite"/>
    </source>
</evidence>
<feature type="region of interest" description="Disordered" evidence="1">
    <location>
        <begin position="343"/>
        <end position="389"/>
    </location>
</feature>